<dbReference type="GO" id="GO:0009228">
    <property type="term" value="P:thiamine biosynthetic process"/>
    <property type="evidence" value="ECO:0007669"/>
    <property type="project" value="UniProtKB-UniRule"/>
</dbReference>
<dbReference type="Gene3D" id="3.40.50.920">
    <property type="match status" value="1"/>
</dbReference>
<dbReference type="AlphaFoldDB" id="A0A923N967"/>
<keyword evidence="5 11" id="KW-0479">Metal-binding</keyword>
<evidence type="ECO:0000256" key="4">
    <source>
        <dbReference type="ARBA" id="ARBA00022679"/>
    </source>
</evidence>
<dbReference type="EC" id="2.2.1.7" evidence="11"/>
<comment type="caution">
    <text evidence="13">The sequence shown here is derived from an EMBL/GenBank/DDBJ whole genome shotgun (WGS) entry which is preliminary data.</text>
</comment>
<dbReference type="SMART" id="SM00861">
    <property type="entry name" value="Transket_pyr"/>
    <property type="match status" value="1"/>
</dbReference>
<dbReference type="HAMAP" id="MF_00315">
    <property type="entry name" value="DXP_synth"/>
    <property type="match status" value="1"/>
</dbReference>
<keyword evidence="4 11" id="KW-0808">Transferase</keyword>
<evidence type="ECO:0000256" key="10">
    <source>
        <dbReference type="ARBA" id="ARBA00055605"/>
    </source>
</evidence>
<dbReference type="EMBL" id="JACRWC010000008">
    <property type="protein sequence ID" value="MBC5998485.1"/>
    <property type="molecule type" value="Genomic_DNA"/>
</dbReference>
<keyword evidence="9 11" id="KW-0414">Isoprene biosynthesis</keyword>
<evidence type="ECO:0000313" key="13">
    <source>
        <dbReference type="EMBL" id="MBC5998485.1"/>
    </source>
</evidence>
<dbReference type="Proteomes" id="UP000644115">
    <property type="component" value="Unassembled WGS sequence"/>
</dbReference>
<evidence type="ECO:0000256" key="7">
    <source>
        <dbReference type="ARBA" id="ARBA00022977"/>
    </source>
</evidence>
<comment type="cofactor">
    <cofactor evidence="11">
        <name>thiamine diphosphate</name>
        <dbReference type="ChEBI" id="CHEBI:58937"/>
    </cofactor>
    <text evidence="11">Binds 1 thiamine pyrophosphate per subunit.</text>
</comment>
<proteinExistence type="inferred from homology"/>
<feature type="binding site" evidence="11">
    <location>
        <position position="367"/>
    </location>
    <ligand>
        <name>thiamine diphosphate</name>
        <dbReference type="ChEBI" id="CHEBI:58937"/>
    </ligand>
</feature>
<dbReference type="InterPro" id="IPR009014">
    <property type="entry name" value="Transketo_C/PFOR_II"/>
</dbReference>
<dbReference type="CDD" id="cd02007">
    <property type="entry name" value="TPP_DXS"/>
    <property type="match status" value="1"/>
</dbReference>
<dbReference type="InterPro" id="IPR033248">
    <property type="entry name" value="Transketolase_C"/>
</dbReference>
<dbReference type="RefSeq" id="WP_249286092.1">
    <property type="nucleotide sequence ID" value="NZ_JACRWC010000008.1"/>
</dbReference>
<evidence type="ECO:0000259" key="12">
    <source>
        <dbReference type="SMART" id="SM00861"/>
    </source>
</evidence>
<dbReference type="PANTHER" id="PTHR43322">
    <property type="entry name" value="1-D-DEOXYXYLULOSE 5-PHOSPHATE SYNTHASE-RELATED"/>
    <property type="match status" value="1"/>
</dbReference>
<dbReference type="GO" id="GO:0000287">
    <property type="term" value="F:magnesium ion binding"/>
    <property type="evidence" value="ECO:0007669"/>
    <property type="project" value="UniProtKB-UniRule"/>
</dbReference>
<dbReference type="Pfam" id="PF02780">
    <property type="entry name" value="Transketolase_C"/>
    <property type="match status" value="1"/>
</dbReference>
<dbReference type="GO" id="GO:0016114">
    <property type="term" value="P:terpenoid biosynthetic process"/>
    <property type="evidence" value="ECO:0007669"/>
    <property type="project" value="UniProtKB-UniRule"/>
</dbReference>
<evidence type="ECO:0000256" key="5">
    <source>
        <dbReference type="ARBA" id="ARBA00022723"/>
    </source>
</evidence>
<dbReference type="GO" id="GO:0008661">
    <property type="term" value="F:1-deoxy-D-xylulose-5-phosphate synthase activity"/>
    <property type="evidence" value="ECO:0007669"/>
    <property type="project" value="UniProtKB-UniRule"/>
</dbReference>
<evidence type="ECO:0000313" key="14">
    <source>
        <dbReference type="Proteomes" id="UP000644115"/>
    </source>
</evidence>
<dbReference type="NCBIfam" id="NF003933">
    <property type="entry name" value="PRK05444.2-2"/>
    <property type="match status" value="1"/>
</dbReference>
<reference evidence="13" key="1">
    <citation type="submission" date="2020-08" db="EMBL/GenBank/DDBJ databases">
        <authorList>
            <person name="Liu C."/>
            <person name="Sun Q."/>
        </authorList>
    </citation>
    <scope>NUCLEOTIDE SEQUENCE</scope>
    <source>
        <strain evidence="13">BX16</strain>
    </source>
</reference>
<evidence type="ECO:0000256" key="2">
    <source>
        <dbReference type="ARBA" id="ARBA00011081"/>
    </source>
</evidence>
<dbReference type="InterPro" id="IPR049557">
    <property type="entry name" value="Transketolase_CS"/>
</dbReference>
<evidence type="ECO:0000256" key="1">
    <source>
        <dbReference type="ARBA" id="ARBA00004980"/>
    </source>
</evidence>
<keyword evidence="6 11" id="KW-0460">Magnesium</keyword>
<feature type="binding site" evidence="11">
    <location>
        <position position="175"/>
    </location>
    <ligand>
        <name>thiamine diphosphate</name>
        <dbReference type="ChEBI" id="CHEBI:58937"/>
    </ligand>
</feature>
<keyword evidence="7 11" id="KW-0784">Thiamine biosynthesis</keyword>
<comment type="subunit">
    <text evidence="3 11">Homodimer.</text>
</comment>
<accession>A0A923N967</accession>
<gene>
    <name evidence="11" type="primary">dxs</name>
    <name evidence="13" type="ORF">H8876_00410</name>
</gene>
<feature type="domain" description="Transketolase-like pyrimidine-binding" evidence="12">
    <location>
        <begin position="316"/>
        <end position="479"/>
    </location>
</feature>
<dbReference type="Gene3D" id="3.40.50.970">
    <property type="match status" value="2"/>
</dbReference>
<feature type="binding site" evidence="11">
    <location>
        <position position="286"/>
    </location>
    <ligand>
        <name>thiamine diphosphate</name>
        <dbReference type="ChEBI" id="CHEBI:58937"/>
    </ligand>
</feature>
<name>A0A923N967_9FIRM</name>
<dbReference type="GO" id="GO:0005829">
    <property type="term" value="C:cytosol"/>
    <property type="evidence" value="ECO:0007669"/>
    <property type="project" value="TreeGrafter"/>
</dbReference>
<feature type="binding site" evidence="11">
    <location>
        <begin position="147"/>
        <end position="148"/>
    </location>
    <ligand>
        <name>thiamine diphosphate</name>
        <dbReference type="ChEBI" id="CHEBI:58937"/>
    </ligand>
</feature>
<dbReference type="CDD" id="cd07033">
    <property type="entry name" value="TPP_PYR_DXS_TK_like"/>
    <property type="match status" value="1"/>
</dbReference>
<comment type="pathway">
    <text evidence="1 11">Metabolic intermediate biosynthesis; 1-deoxy-D-xylulose 5-phosphate biosynthesis; 1-deoxy-D-xylulose 5-phosphate from D-glyceraldehyde 3-phosphate and pyruvate: step 1/1.</text>
</comment>
<keyword evidence="14" id="KW-1185">Reference proteome</keyword>
<organism evidence="13 14">
    <name type="scientific">Lentihominibacter faecis</name>
    <dbReference type="NCBI Taxonomy" id="2764712"/>
    <lineage>
        <taxon>Bacteria</taxon>
        <taxon>Bacillati</taxon>
        <taxon>Bacillota</taxon>
        <taxon>Clostridia</taxon>
        <taxon>Peptostreptococcales</taxon>
        <taxon>Anaerovoracaceae</taxon>
        <taxon>Lentihominibacter</taxon>
    </lineage>
</organism>
<evidence type="ECO:0000256" key="9">
    <source>
        <dbReference type="ARBA" id="ARBA00023229"/>
    </source>
</evidence>
<dbReference type="FunFam" id="3.40.50.920:FF:000002">
    <property type="entry name" value="1-deoxy-D-xylulose-5-phosphate synthase"/>
    <property type="match status" value="1"/>
</dbReference>
<dbReference type="InterPro" id="IPR005477">
    <property type="entry name" value="Dxylulose-5-P_synthase"/>
</dbReference>
<sequence>MKDYLKQFQFPEDLKEMDYDELELLSYEIRDFLIEKVSKTGGHLSSNLGAVELTIALHRCFDTPKDKIIWDVGHQTYVHKILTGRADGFDSLRKYGGMSGFPKQRDSEYDLFDTGHSSTSLSLGLGLAAARDLSGEDYEVVSVIGDGAMTGGLAFEALNNTAHLNTKIIVVLNDNGMSISPNIGGLSHYLGRLRGSRKYISMKAQIKKNISKVPLIGEGMIAGMQHARDSIKYAVIDGVLFEELGFKYFGPIDGHDLQEVCETLELAKQTDGPVLLHVMTQKGKGYSKAELNPNVFHGIGPFDMETGQLLSKSVKPSYSSVFGSKLIEMAQKDERIVAVSAAMLEGTGLAKFSHEYPKRTFDVGIAEGHAVTFAAGLAKAGCKPFVTIYSTFLQRAYDEIMEDVCLQNLPVVFCIDRAGIVGADGETHHGIFDLSYLKHMPNLTIMAPQDGAELEAMMELAAKLDGPCAIRYPRGTAPQLGGADHAEKLEVGRAMRLREGKDADIWALGSMVEKALDAAELLKEQGIEAGVINQRFVKPLDEEALQEAAKAHDLMVTLEDNVLTGGAGEEIDALLINENTRVLNMGWPDTFIEHGSCDQLYRVHGLDAAAIAERIKKELEG</sequence>
<feature type="binding site" evidence="11">
    <location>
        <position position="74"/>
    </location>
    <ligand>
        <name>thiamine diphosphate</name>
        <dbReference type="ChEBI" id="CHEBI:58937"/>
    </ligand>
</feature>
<feature type="binding site" evidence="11">
    <location>
        <position position="175"/>
    </location>
    <ligand>
        <name>Mg(2+)</name>
        <dbReference type="ChEBI" id="CHEBI:18420"/>
    </ligand>
</feature>
<dbReference type="SUPFAM" id="SSF52922">
    <property type="entry name" value="TK C-terminal domain-like"/>
    <property type="match status" value="1"/>
</dbReference>
<evidence type="ECO:0000256" key="11">
    <source>
        <dbReference type="HAMAP-Rule" id="MF_00315"/>
    </source>
</evidence>
<dbReference type="Pfam" id="PF13292">
    <property type="entry name" value="DXP_synthase_N"/>
    <property type="match status" value="1"/>
</dbReference>
<keyword evidence="8 11" id="KW-0786">Thiamine pyrophosphate</keyword>
<feature type="binding site" evidence="11">
    <location>
        <position position="146"/>
    </location>
    <ligand>
        <name>Mg(2+)</name>
        <dbReference type="ChEBI" id="CHEBI:18420"/>
    </ligand>
</feature>
<dbReference type="Pfam" id="PF02779">
    <property type="entry name" value="Transket_pyr"/>
    <property type="match status" value="1"/>
</dbReference>
<comment type="function">
    <text evidence="10 11">Catalyzes the acyloin condensation reaction between C atoms 2 and 3 of pyruvate and glyceraldehyde 3-phosphate to yield 1-deoxy-D-xylulose-5-phosphate (DXP).</text>
</comment>
<comment type="cofactor">
    <cofactor evidence="11">
        <name>Mg(2+)</name>
        <dbReference type="ChEBI" id="CHEBI:18420"/>
    </cofactor>
    <text evidence="11">Binds 1 Mg(2+) ion per subunit.</text>
</comment>
<comment type="similarity">
    <text evidence="2 11">Belongs to the transketolase family. DXPS subfamily.</text>
</comment>
<dbReference type="PROSITE" id="PS00801">
    <property type="entry name" value="TRANSKETOLASE_1"/>
    <property type="match status" value="1"/>
</dbReference>
<evidence type="ECO:0000256" key="8">
    <source>
        <dbReference type="ARBA" id="ARBA00023052"/>
    </source>
</evidence>
<dbReference type="SUPFAM" id="SSF52518">
    <property type="entry name" value="Thiamin diphosphate-binding fold (THDP-binding)"/>
    <property type="match status" value="2"/>
</dbReference>
<dbReference type="InterPro" id="IPR005475">
    <property type="entry name" value="Transketolase-like_Pyr-bd"/>
</dbReference>
<evidence type="ECO:0000256" key="6">
    <source>
        <dbReference type="ARBA" id="ARBA00022842"/>
    </source>
</evidence>
<evidence type="ECO:0000256" key="3">
    <source>
        <dbReference type="ARBA" id="ARBA00011738"/>
    </source>
</evidence>
<comment type="catalytic activity">
    <reaction evidence="11">
        <text>D-glyceraldehyde 3-phosphate + pyruvate + H(+) = 1-deoxy-D-xylulose 5-phosphate + CO2</text>
        <dbReference type="Rhea" id="RHEA:12605"/>
        <dbReference type="ChEBI" id="CHEBI:15361"/>
        <dbReference type="ChEBI" id="CHEBI:15378"/>
        <dbReference type="ChEBI" id="CHEBI:16526"/>
        <dbReference type="ChEBI" id="CHEBI:57792"/>
        <dbReference type="ChEBI" id="CHEBI:59776"/>
        <dbReference type="EC" id="2.2.1.7"/>
    </reaction>
</comment>
<protein>
    <recommendedName>
        <fullName evidence="11">1-deoxy-D-xylulose-5-phosphate synthase</fullName>
        <ecNumber evidence="11">2.2.1.7</ecNumber>
    </recommendedName>
    <alternativeName>
        <fullName evidence="11">1-deoxyxylulose-5-phosphate synthase</fullName>
        <shortName evidence="11">DXP synthase</shortName>
        <shortName evidence="11">DXPS</shortName>
    </alternativeName>
</protein>
<dbReference type="PANTHER" id="PTHR43322:SF5">
    <property type="entry name" value="1-DEOXY-D-XYLULOSE-5-PHOSPHATE SYNTHASE, CHLOROPLASTIC"/>
    <property type="match status" value="1"/>
</dbReference>
<dbReference type="GO" id="GO:0019288">
    <property type="term" value="P:isopentenyl diphosphate biosynthetic process, methylerythritol 4-phosphate pathway"/>
    <property type="evidence" value="ECO:0007669"/>
    <property type="project" value="TreeGrafter"/>
</dbReference>
<feature type="binding site" evidence="11">
    <location>
        <begin position="115"/>
        <end position="117"/>
    </location>
    <ligand>
        <name>thiamine diphosphate</name>
        <dbReference type="ChEBI" id="CHEBI:58937"/>
    </ligand>
</feature>
<dbReference type="FunFam" id="3.40.50.970:FF:000005">
    <property type="entry name" value="1-deoxy-D-xylulose-5-phosphate synthase"/>
    <property type="match status" value="1"/>
</dbReference>
<dbReference type="InterPro" id="IPR029061">
    <property type="entry name" value="THDP-binding"/>
</dbReference>
<dbReference type="NCBIfam" id="TIGR00204">
    <property type="entry name" value="dxs"/>
    <property type="match status" value="1"/>
</dbReference>
<dbReference type="GO" id="GO:0030976">
    <property type="term" value="F:thiamine pyrophosphate binding"/>
    <property type="evidence" value="ECO:0007669"/>
    <property type="project" value="UniProtKB-UniRule"/>
</dbReference>